<accession>A0A0N4ZGL5</accession>
<proteinExistence type="predicted"/>
<name>A0A0N4ZGL5_PARTI</name>
<protein>
    <submittedName>
        <fullName evidence="3">DUF1768 domain-containing protein</fullName>
    </submittedName>
</protein>
<evidence type="ECO:0000259" key="1">
    <source>
        <dbReference type="Pfam" id="PF08719"/>
    </source>
</evidence>
<reference evidence="3" key="1">
    <citation type="submission" date="2017-02" db="UniProtKB">
        <authorList>
            <consortium name="WormBaseParasite"/>
        </authorList>
    </citation>
    <scope>IDENTIFICATION</scope>
</reference>
<sequence length="212" mass="24568">MRIISYSIDDPTYRVFSNSFYNNITIRASDFGHTEFINGATQIILPTAEHCFALIKANHIKCLPMFINVLSSDTFQKAKKVSNVFNSFEPTNEINEWNDYKFLETMIIIYCLKCRQTPEFKNKLYGTRGYCLVQTTGDLFWSCGLRNIPDEVDEETPYRGKNVAGYILMKIRNILFNFEILILKSSNKEAPFIYSKVDQIFSSNGGFRHILE</sequence>
<dbReference type="AlphaFoldDB" id="A0A0N4ZGL5"/>
<dbReference type="CDD" id="cd15457">
    <property type="entry name" value="NADAR"/>
    <property type="match status" value="1"/>
</dbReference>
<feature type="domain" description="NADAR" evidence="1">
    <location>
        <begin position="11"/>
        <end position="175"/>
    </location>
</feature>
<dbReference type="Gene3D" id="1.10.357.40">
    <property type="entry name" value="YbiA-like"/>
    <property type="match status" value="1"/>
</dbReference>
<evidence type="ECO:0000313" key="2">
    <source>
        <dbReference type="Proteomes" id="UP000038045"/>
    </source>
</evidence>
<dbReference type="WBParaSite" id="PTRK_0000692200.1">
    <property type="protein sequence ID" value="PTRK_0000692200.1"/>
    <property type="gene ID" value="PTRK_0000692200"/>
</dbReference>
<dbReference type="InterPro" id="IPR037238">
    <property type="entry name" value="YbiA-like_sf"/>
</dbReference>
<dbReference type="InterPro" id="IPR012816">
    <property type="entry name" value="NADAR"/>
</dbReference>
<organism evidence="2 3">
    <name type="scientific">Parastrongyloides trichosuri</name>
    <name type="common">Possum-specific nematode worm</name>
    <dbReference type="NCBI Taxonomy" id="131310"/>
    <lineage>
        <taxon>Eukaryota</taxon>
        <taxon>Metazoa</taxon>
        <taxon>Ecdysozoa</taxon>
        <taxon>Nematoda</taxon>
        <taxon>Chromadorea</taxon>
        <taxon>Rhabditida</taxon>
        <taxon>Tylenchina</taxon>
        <taxon>Panagrolaimomorpha</taxon>
        <taxon>Strongyloidoidea</taxon>
        <taxon>Strongyloididae</taxon>
        <taxon>Parastrongyloides</taxon>
    </lineage>
</organism>
<keyword evidence="2" id="KW-1185">Reference proteome</keyword>
<dbReference type="SUPFAM" id="SSF143990">
    <property type="entry name" value="YbiA-like"/>
    <property type="match status" value="1"/>
</dbReference>
<evidence type="ECO:0000313" key="3">
    <source>
        <dbReference type="WBParaSite" id="PTRK_0000692200.1"/>
    </source>
</evidence>
<dbReference type="Proteomes" id="UP000038045">
    <property type="component" value="Unplaced"/>
</dbReference>
<dbReference type="Pfam" id="PF08719">
    <property type="entry name" value="NADAR"/>
    <property type="match status" value="1"/>
</dbReference>